<evidence type="ECO:0000313" key="2">
    <source>
        <dbReference type="EMBL" id="NOU69341.1"/>
    </source>
</evidence>
<dbReference type="InterPro" id="IPR025877">
    <property type="entry name" value="MobA-like_NTP_Trfase"/>
</dbReference>
<sequence length="255" mass="27443">MVIISNSWTGCSKLLLVVKSGERVELMKQEKMVELRKKAKPENMVELGKKKIVGVYLAAGSSRRMGTAKQSLELAVGVSLGGIALLKALACAELEQVIVVVQEGDTLAWLPEEARGQLASGRCRTVVCRDAGLGMAHSLRTGIQVAEELAADGAMVMLADQPFIEEAMLDELIDAYKADADYDYVASGDQGIPKPPVILGSRMWSAIASLEGDAGARALFHLPAFRGQIVEAAALTFMDIDTPQQYEEAKTIYKS</sequence>
<dbReference type="SUPFAM" id="SSF53448">
    <property type="entry name" value="Nucleotide-diphospho-sugar transferases"/>
    <property type="match status" value="1"/>
</dbReference>
<gene>
    <name evidence="2" type="ORF">GC096_35580</name>
</gene>
<keyword evidence="2" id="KW-0808">Transferase</keyword>
<evidence type="ECO:0000259" key="1">
    <source>
        <dbReference type="Pfam" id="PF12804"/>
    </source>
</evidence>
<accession>A0ABX1XLK0</accession>
<dbReference type="InterPro" id="IPR029044">
    <property type="entry name" value="Nucleotide-diphossugar_trans"/>
</dbReference>
<dbReference type="EMBL" id="WHNY01000090">
    <property type="protein sequence ID" value="NOU69341.1"/>
    <property type="molecule type" value="Genomic_DNA"/>
</dbReference>
<feature type="domain" description="MobA-like NTP transferase" evidence="1">
    <location>
        <begin position="54"/>
        <end position="221"/>
    </location>
</feature>
<dbReference type="Gene3D" id="3.90.550.10">
    <property type="entry name" value="Spore Coat Polysaccharide Biosynthesis Protein SpsA, Chain A"/>
    <property type="match status" value="1"/>
</dbReference>
<organism evidence="2 3">
    <name type="scientific">Paenibacillus plantarum</name>
    <dbReference type="NCBI Taxonomy" id="2654975"/>
    <lineage>
        <taxon>Bacteria</taxon>
        <taxon>Bacillati</taxon>
        <taxon>Bacillota</taxon>
        <taxon>Bacilli</taxon>
        <taxon>Bacillales</taxon>
        <taxon>Paenibacillaceae</taxon>
        <taxon>Paenibacillus</taxon>
    </lineage>
</organism>
<dbReference type="PANTHER" id="PTHR43777">
    <property type="entry name" value="MOLYBDENUM COFACTOR CYTIDYLYLTRANSFERASE"/>
    <property type="match status" value="1"/>
</dbReference>
<dbReference type="Pfam" id="PF12804">
    <property type="entry name" value="NTP_transf_3"/>
    <property type="match status" value="1"/>
</dbReference>
<reference evidence="2 3" key="1">
    <citation type="submission" date="2019-10" db="EMBL/GenBank/DDBJ databases">
        <title>Description of Paenibacillus humi sp. nov.</title>
        <authorList>
            <person name="Carlier A."/>
            <person name="Qi S."/>
        </authorList>
    </citation>
    <scope>NUCLEOTIDE SEQUENCE [LARGE SCALE GENOMIC DNA]</scope>
    <source>
        <strain evidence="2 3">LMG 31461</strain>
    </source>
</reference>
<dbReference type="CDD" id="cd04182">
    <property type="entry name" value="GT_2_like_f"/>
    <property type="match status" value="1"/>
</dbReference>
<protein>
    <submittedName>
        <fullName evidence="2">NTP transferase domain-containing protein</fullName>
    </submittedName>
</protein>
<name>A0ABX1XLK0_9BACL</name>
<keyword evidence="3" id="KW-1185">Reference proteome</keyword>
<dbReference type="GO" id="GO:0016740">
    <property type="term" value="F:transferase activity"/>
    <property type="evidence" value="ECO:0007669"/>
    <property type="project" value="UniProtKB-KW"/>
</dbReference>
<comment type="caution">
    <text evidence="2">The sequence shown here is derived from an EMBL/GenBank/DDBJ whole genome shotgun (WGS) entry which is preliminary data.</text>
</comment>
<dbReference type="PANTHER" id="PTHR43777:SF1">
    <property type="entry name" value="MOLYBDENUM COFACTOR CYTIDYLYLTRANSFERASE"/>
    <property type="match status" value="1"/>
</dbReference>
<dbReference type="Proteomes" id="UP000653578">
    <property type="component" value="Unassembled WGS sequence"/>
</dbReference>
<evidence type="ECO:0000313" key="3">
    <source>
        <dbReference type="Proteomes" id="UP000653578"/>
    </source>
</evidence>
<proteinExistence type="predicted"/>